<dbReference type="Gene3D" id="3.40.50.2020">
    <property type="match status" value="2"/>
</dbReference>
<dbReference type="InterPro" id="IPR029057">
    <property type="entry name" value="PRTase-like"/>
</dbReference>
<sequence>MLFVLNLNFQDLRIFRIDTQKGLGNSRRNKSEVEHPKSEIKNNMPLQFNPVKLFAGSGTKDLATKIAKVYGRELGDLTLSRFSDGEFQPYINESVRGCDVFFIQSTNPPTDNLMELLMMVDAARRASAHYVTAVIPYFGLARQDRKDKPRVAIGAKLVANLLTAAGVNRVMTMDLHAAQIQGFFDIPVDHLDASIIFVPYIKSLNLPNLTIASPDMGGSYRARTFAKFFNAEVVICDKRRKRANEIESMTVIGDVTGQDIVLIDDICDTAGTLAKAAGLIMERGANSVRAVCTHPLLSGKAYETIENSALTELIVTDTIPVKHESSKIKVLSTADLFGKAIANVNEHGSISQLFKID</sequence>
<dbReference type="InterPro" id="IPR000836">
    <property type="entry name" value="PRTase_dom"/>
</dbReference>
<keyword evidence="8" id="KW-0460">Magnesium</keyword>
<dbReference type="EMBL" id="JAVLVU010000001">
    <property type="protein sequence ID" value="MDT3404391.1"/>
    <property type="molecule type" value="Genomic_DNA"/>
</dbReference>
<evidence type="ECO:0000256" key="1">
    <source>
        <dbReference type="ARBA" id="ARBA00013247"/>
    </source>
</evidence>
<dbReference type="PANTHER" id="PTHR10210">
    <property type="entry name" value="RIBOSE-PHOSPHATE DIPHOSPHOKINASE FAMILY MEMBER"/>
    <property type="match status" value="1"/>
</dbReference>
<keyword evidence="6" id="KW-0418">Kinase</keyword>
<evidence type="ECO:0000256" key="8">
    <source>
        <dbReference type="ARBA" id="ARBA00022842"/>
    </source>
</evidence>
<evidence type="ECO:0000313" key="11">
    <source>
        <dbReference type="Proteomes" id="UP001258315"/>
    </source>
</evidence>
<dbReference type="GO" id="GO:0004749">
    <property type="term" value="F:ribose phosphate diphosphokinase activity"/>
    <property type="evidence" value="ECO:0007669"/>
    <property type="project" value="UniProtKB-EC"/>
</dbReference>
<dbReference type="EC" id="2.7.6.1" evidence="1"/>
<dbReference type="InterPro" id="IPR000842">
    <property type="entry name" value="PRib_PP_synth_CS"/>
</dbReference>
<keyword evidence="5" id="KW-0547">Nucleotide-binding</keyword>
<dbReference type="InterPro" id="IPR029099">
    <property type="entry name" value="Pribosyltran_N"/>
</dbReference>
<gene>
    <name evidence="10" type="ORF">QE417_003463</name>
</gene>
<evidence type="ECO:0000256" key="5">
    <source>
        <dbReference type="ARBA" id="ARBA00022741"/>
    </source>
</evidence>
<feature type="domain" description="Ribose-phosphate pyrophosphokinase N-terminal" evidence="9">
    <location>
        <begin position="51"/>
        <end position="166"/>
    </location>
</feature>
<name>A0ABU3GY86_9SPHI</name>
<evidence type="ECO:0000256" key="2">
    <source>
        <dbReference type="ARBA" id="ARBA00022679"/>
    </source>
</evidence>
<dbReference type="PANTHER" id="PTHR10210:SF41">
    <property type="entry name" value="RIBOSE-PHOSPHATE PYROPHOSPHOKINASE 1, CHLOROPLASTIC"/>
    <property type="match status" value="1"/>
</dbReference>
<reference evidence="11" key="1">
    <citation type="submission" date="2023-07" db="EMBL/GenBank/DDBJ databases">
        <title>Functional and genomic diversity of the sorghum phyllosphere microbiome.</title>
        <authorList>
            <person name="Shade A."/>
        </authorList>
    </citation>
    <scope>NUCLEOTIDE SEQUENCE [LARGE SCALE GENOMIC DNA]</scope>
    <source>
        <strain evidence="11">SORGH_AS_0422</strain>
    </source>
</reference>
<dbReference type="CDD" id="cd06223">
    <property type="entry name" value="PRTases_typeI"/>
    <property type="match status" value="1"/>
</dbReference>
<dbReference type="Proteomes" id="UP001258315">
    <property type="component" value="Unassembled WGS sequence"/>
</dbReference>
<dbReference type="Pfam" id="PF13793">
    <property type="entry name" value="Pribosyltran_N"/>
    <property type="match status" value="1"/>
</dbReference>
<dbReference type="Pfam" id="PF14572">
    <property type="entry name" value="Pribosyl_synth"/>
    <property type="match status" value="1"/>
</dbReference>
<evidence type="ECO:0000256" key="3">
    <source>
        <dbReference type="ARBA" id="ARBA00022723"/>
    </source>
</evidence>
<comment type="caution">
    <text evidence="10">The sequence shown here is derived from an EMBL/GenBank/DDBJ whole genome shotgun (WGS) entry which is preliminary data.</text>
</comment>
<proteinExistence type="predicted"/>
<evidence type="ECO:0000256" key="7">
    <source>
        <dbReference type="ARBA" id="ARBA00022840"/>
    </source>
</evidence>
<dbReference type="SUPFAM" id="SSF53271">
    <property type="entry name" value="PRTase-like"/>
    <property type="match status" value="1"/>
</dbReference>
<dbReference type="PROSITE" id="PS00114">
    <property type="entry name" value="PRPP_SYNTHASE"/>
    <property type="match status" value="1"/>
</dbReference>
<keyword evidence="4" id="KW-0545">Nucleotide biosynthesis</keyword>
<evidence type="ECO:0000256" key="4">
    <source>
        <dbReference type="ARBA" id="ARBA00022727"/>
    </source>
</evidence>
<organism evidence="10 11">
    <name type="scientific">Mucilaginibacter terrae</name>
    <dbReference type="NCBI Taxonomy" id="1955052"/>
    <lineage>
        <taxon>Bacteria</taxon>
        <taxon>Pseudomonadati</taxon>
        <taxon>Bacteroidota</taxon>
        <taxon>Sphingobacteriia</taxon>
        <taxon>Sphingobacteriales</taxon>
        <taxon>Sphingobacteriaceae</taxon>
        <taxon>Mucilaginibacter</taxon>
    </lineage>
</organism>
<protein>
    <recommendedName>
        <fullName evidence="1">ribose-phosphate diphosphokinase</fullName>
        <ecNumber evidence="1">2.7.6.1</ecNumber>
    </recommendedName>
</protein>
<keyword evidence="11" id="KW-1185">Reference proteome</keyword>
<keyword evidence="7" id="KW-0067">ATP-binding</keyword>
<dbReference type="SMART" id="SM01400">
    <property type="entry name" value="Pribosyltran_N"/>
    <property type="match status" value="1"/>
</dbReference>
<dbReference type="NCBIfam" id="TIGR01251">
    <property type="entry name" value="ribP_PPkin"/>
    <property type="match status" value="1"/>
</dbReference>
<evidence type="ECO:0000259" key="9">
    <source>
        <dbReference type="Pfam" id="PF13793"/>
    </source>
</evidence>
<keyword evidence="3" id="KW-0479">Metal-binding</keyword>
<evidence type="ECO:0000313" key="10">
    <source>
        <dbReference type="EMBL" id="MDT3404391.1"/>
    </source>
</evidence>
<keyword evidence="2 10" id="KW-0808">Transferase</keyword>
<dbReference type="InterPro" id="IPR005946">
    <property type="entry name" value="Rib-P_diPkinase"/>
</dbReference>
<dbReference type="NCBIfam" id="NF002320">
    <property type="entry name" value="PRK01259.1"/>
    <property type="match status" value="1"/>
</dbReference>
<evidence type="ECO:0000256" key="6">
    <source>
        <dbReference type="ARBA" id="ARBA00022777"/>
    </source>
</evidence>
<accession>A0ABU3GY86</accession>